<dbReference type="EMBL" id="LR881469">
    <property type="protein sequence ID" value="CAD5327736.1"/>
    <property type="molecule type" value="Genomic_DNA"/>
</dbReference>
<dbReference type="Proteomes" id="UP000516314">
    <property type="component" value="Chromosome 4"/>
</dbReference>
<organism evidence="5 6">
    <name type="scientific">Arabidopsis thaliana</name>
    <name type="common">Mouse-ear cress</name>
    <dbReference type="NCBI Taxonomy" id="3702"/>
    <lineage>
        <taxon>Eukaryota</taxon>
        <taxon>Viridiplantae</taxon>
        <taxon>Streptophyta</taxon>
        <taxon>Embryophyta</taxon>
        <taxon>Tracheophyta</taxon>
        <taxon>Spermatophyta</taxon>
        <taxon>Magnoliopsida</taxon>
        <taxon>eudicotyledons</taxon>
        <taxon>Gunneridae</taxon>
        <taxon>Pentapetalae</taxon>
        <taxon>rosids</taxon>
        <taxon>malvids</taxon>
        <taxon>Brassicales</taxon>
        <taxon>Brassicaceae</taxon>
        <taxon>Camelineae</taxon>
        <taxon>Arabidopsis</taxon>
    </lineage>
</organism>
<evidence type="ECO:0000259" key="4">
    <source>
        <dbReference type="PROSITE" id="PS50213"/>
    </source>
</evidence>
<gene>
    <name evidence="5" type="ORF">AT9943_LOCUS15427</name>
</gene>
<reference evidence="5 6" key="1">
    <citation type="submission" date="2020-09" db="EMBL/GenBank/DDBJ databases">
        <authorList>
            <person name="Ashkenazy H."/>
        </authorList>
    </citation>
    <scope>NUCLEOTIDE SEQUENCE [LARGE SCALE GENOMIC DNA]</scope>
    <source>
        <strain evidence="6">cv. Cdm-0</strain>
    </source>
</reference>
<feature type="domain" description="FAS1" evidence="4">
    <location>
        <begin position="141"/>
        <end position="290"/>
    </location>
</feature>
<proteinExistence type="inferred from homology"/>
<sequence length="315" mass="36198">MIEGWEREANEKYPFRPDLNNDDSSYFLQSRDQVYVNRSFFVQGKAQAYIRQWNNWKPYRDLGNKIGVLWPTQDNDCPKIEAMNLLTYMIHGLSRRYNILPLLNCKMYSSYVLHRSRKPIEKNRNGEPDNFTLTFGLLDMNLLLFFLLSTVSVFAVVSGTVEETARDVIDALAHAPFEEWSSVFIETNDRIRAEVIPSTLFIPNSSANGSDDRHKLASYHIVPQRLEFADLLLKPSRSRLPTLLNGSSILVTNNSATSFSIDGVLIIELDIYVDSFIAIHRIAYPLDYTTYGGGSKLISKWPLFTFMLVTVVWFI</sequence>
<name>A0A7G2F2F5_ARATH</name>
<protein>
    <submittedName>
        <fullName evidence="5">(thale cress) hypothetical protein</fullName>
    </submittedName>
</protein>
<dbReference type="PROSITE" id="PS50213">
    <property type="entry name" value="FAS1"/>
    <property type="match status" value="1"/>
</dbReference>
<dbReference type="InterPro" id="IPR052806">
    <property type="entry name" value="Fasciclin-like_AGP"/>
</dbReference>
<evidence type="ECO:0000313" key="6">
    <source>
        <dbReference type="Proteomes" id="UP000516314"/>
    </source>
</evidence>
<accession>A0A7G2F2F5</accession>
<dbReference type="InterPro" id="IPR000782">
    <property type="entry name" value="FAS1_domain"/>
</dbReference>
<dbReference type="SUPFAM" id="SSF82153">
    <property type="entry name" value="FAS1 domain"/>
    <property type="match status" value="1"/>
</dbReference>
<evidence type="ECO:0000256" key="3">
    <source>
        <dbReference type="ARBA" id="ARBA00023180"/>
    </source>
</evidence>
<dbReference type="PANTHER" id="PTHR33985:SF5">
    <property type="entry name" value="FASCICLIN-LIKE ARABINOGALACTAN FAMILY PROTEIN"/>
    <property type="match status" value="1"/>
</dbReference>
<dbReference type="AlphaFoldDB" id="A0A7G2F2F5"/>
<evidence type="ECO:0000256" key="1">
    <source>
        <dbReference type="ARBA" id="ARBA00007843"/>
    </source>
</evidence>
<dbReference type="PANTHER" id="PTHR33985">
    <property type="entry name" value="OS02G0491300 PROTEIN-RELATED"/>
    <property type="match status" value="1"/>
</dbReference>
<evidence type="ECO:0000313" key="5">
    <source>
        <dbReference type="EMBL" id="CAD5327736.1"/>
    </source>
</evidence>
<dbReference type="FunFam" id="2.30.180.10:FF:000046">
    <property type="entry name" value="Fasciclin-like arabinogalactan family protein"/>
    <property type="match status" value="1"/>
</dbReference>
<keyword evidence="2" id="KW-0654">Proteoglycan</keyword>
<dbReference type="InterPro" id="IPR036378">
    <property type="entry name" value="FAS1_dom_sf"/>
</dbReference>
<dbReference type="Gene3D" id="2.30.180.10">
    <property type="entry name" value="FAS1 domain"/>
    <property type="match status" value="1"/>
</dbReference>
<comment type="similarity">
    <text evidence="1">Belongs to the fasciclin-like AGP family.</text>
</comment>
<evidence type="ECO:0000256" key="2">
    <source>
        <dbReference type="ARBA" id="ARBA00022974"/>
    </source>
</evidence>
<dbReference type="SMART" id="SM00554">
    <property type="entry name" value="FAS1"/>
    <property type="match status" value="1"/>
</dbReference>
<keyword evidence="3" id="KW-0325">Glycoprotein</keyword>